<dbReference type="PANTHER" id="PTHR47245">
    <property type="entry name" value="PEPTIDYLPROLYL ISOMERASE"/>
    <property type="match status" value="1"/>
</dbReference>
<dbReference type="PROSITE" id="PS01096">
    <property type="entry name" value="PPIC_PPIASE_1"/>
    <property type="match status" value="1"/>
</dbReference>
<evidence type="ECO:0000259" key="8">
    <source>
        <dbReference type="PROSITE" id="PS50198"/>
    </source>
</evidence>
<feature type="domain" description="PpiC" evidence="8">
    <location>
        <begin position="94"/>
        <end position="194"/>
    </location>
</feature>
<dbReference type="STRING" id="369401.SAMN05428642_102372"/>
<dbReference type="EC" id="5.2.1.8" evidence="2"/>
<dbReference type="Proteomes" id="UP000182544">
    <property type="component" value="Unassembled WGS sequence"/>
</dbReference>
<evidence type="ECO:0000256" key="1">
    <source>
        <dbReference type="ARBA" id="ARBA00000971"/>
    </source>
</evidence>
<keyword evidence="3 7" id="KW-0732">Signal</keyword>
<evidence type="ECO:0000313" key="9">
    <source>
        <dbReference type="EMBL" id="SFZ91833.1"/>
    </source>
</evidence>
<accession>A0A1K2IHC9</accession>
<name>A0A1K2IHC9_9FLAO</name>
<organism evidence="9 10">
    <name type="scientific">Flaviramulus basaltis</name>
    <dbReference type="NCBI Taxonomy" id="369401"/>
    <lineage>
        <taxon>Bacteria</taxon>
        <taxon>Pseudomonadati</taxon>
        <taxon>Bacteroidota</taxon>
        <taxon>Flavobacteriia</taxon>
        <taxon>Flavobacteriales</taxon>
        <taxon>Flavobacteriaceae</taxon>
        <taxon>Flaviramulus</taxon>
    </lineage>
</organism>
<dbReference type="InterPro" id="IPR000297">
    <property type="entry name" value="PPIase_PpiC"/>
</dbReference>
<dbReference type="InterPro" id="IPR023058">
    <property type="entry name" value="PPIase_PpiC_CS"/>
</dbReference>
<dbReference type="EMBL" id="FPKV01000002">
    <property type="protein sequence ID" value="SFZ91833.1"/>
    <property type="molecule type" value="Genomic_DNA"/>
</dbReference>
<dbReference type="SUPFAM" id="SSF54534">
    <property type="entry name" value="FKBP-like"/>
    <property type="match status" value="1"/>
</dbReference>
<dbReference type="AlphaFoldDB" id="A0A1K2IHC9"/>
<evidence type="ECO:0000313" key="10">
    <source>
        <dbReference type="Proteomes" id="UP000182544"/>
    </source>
</evidence>
<keyword evidence="5 6" id="KW-0413">Isomerase</keyword>
<dbReference type="PANTHER" id="PTHR47245:SF1">
    <property type="entry name" value="FOLDASE PROTEIN PRSA"/>
    <property type="match status" value="1"/>
</dbReference>
<dbReference type="Gene3D" id="3.10.50.40">
    <property type="match status" value="1"/>
</dbReference>
<dbReference type="RefSeq" id="WP_072401349.1">
    <property type="nucleotide sequence ID" value="NZ_FPKV01000002.1"/>
</dbReference>
<sequence>MQKQLLFLIFISITSFLNAQTSTEKELAIIETPEQIKTYLDSKKSKKNKLVTFNEEKHKTKLAKALFKLHVGGTETSENEFEKTFYKVVNKTTKTYYRVAYIYLDGSKYDKANIKATRDEIISKCKKGIAFDFLAKQYSMDGSANKGGDLGWFTKGEMHPEFESKVLNNNYGLNDVFTIDIPSKNWYYVVLKTHEPKEISEIEVLKIVENRN</sequence>
<dbReference type="InterPro" id="IPR046357">
    <property type="entry name" value="PPIase_dom_sf"/>
</dbReference>
<feature type="chain" id="PRO_5009678615" description="peptidylprolyl isomerase" evidence="7">
    <location>
        <begin position="20"/>
        <end position="212"/>
    </location>
</feature>
<evidence type="ECO:0000256" key="4">
    <source>
        <dbReference type="ARBA" id="ARBA00023110"/>
    </source>
</evidence>
<dbReference type="PROSITE" id="PS50198">
    <property type="entry name" value="PPIC_PPIASE_2"/>
    <property type="match status" value="1"/>
</dbReference>
<keyword evidence="10" id="KW-1185">Reference proteome</keyword>
<evidence type="ECO:0000256" key="5">
    <source>
        <dbReference type="ARBA" id="ARBA00023235"/>
    </source>
</evidence>
<keyword evidence="4 6" id="KW-0697">Rotamase</keyword>
<feature type="signal peptide" evidence="7">
    <location>
        <begin position="1"/>
        <end position="19"/>
    </location>
</feature>
<evidence type="ECO:0000256" key="6">
    <source>
        <dbReference type="PROSITE-ProRule" id="PRU00278"/>
    </source>
</evidence>
<proteinExistence type="predicted"/>
<evidence type="ECO:0000256" key="2">
    <source>
        <dbReference type="ARBA" id="ARBA00013194"/>
    </source>
</evidence>
<evidence type="ECO:0000256" key="7">
    <source>
        <dbReference type="SAM" id="SignalP"/>
    </source>
</evidence>
<evidence type="ECO:0000256" key="3">
    <source>
        <dbReference type="ARBA" id="ARBA00022729"/>
    </source>
</evidence>
<dbReference type="InterPro" id="IPR050245">
    <property type="entry name" value="PrsA_foldase"/>
</dbReference>
<gene>
    <name evidence="9" type="ORF">SAMN05428642_102372</name>
</gene>
<dbReference type="GO" id="GO:0003755">
    <property type="term" value="F:peptidyl-prolyl cis-trans isomerase activity"/>
    <property type="evidence" value="ECO:0007669"/>
    <property type="project" value="UniProtKB-KW"/>
</dbReference>
<dbReference type="OrthoDB" id="1348210at2"/>
<reference evidence="9 10" key="1">
    <citation type="submission" date="2016-10" db="EMBL/GenBank/DDBJ databases">
        <authorList>
            <person name="de Groot N.N."/>
        </authorList>
    </citation>
    <scope>NUCLEOTIDE SEQUENCE [LARGE SCALE GENOMIC DNA]</scope>
    <source>
        <strain evidence="9 10">DSM 18180</strain>
    </source>
</reference>
<protein>
    <recommendedName>
        <fullName evidence="2">peptidylprolyl isomerase</fullName>
        <ecNumber evidence="2">5.2.1.8</ecNumber>
    </recommendedName>
</protein>
<dbReference type="Pfam" id="PF13616">
    <property type="entry name" value="Rotamase_3"/>
    <property type="match status" value="1"/>
</dbReference>
<comment type="catalytic activity">
    <reaction evidence="1">
        <text>[protein]-peptidylproline (omega=180) = [protein]-peptidylproline (omega=0)</text>
        <dbReference type="Rhea" id="RHEA:16237"/>
        <dbReference type="Rhea" id="RHEA-COMP:10747"/>
        <dbReference type="Rhea" id="RHEA-COMP:10748"/>
        <dbReference type="ChEBI" id="CHEBI:83833"/>
        <dbReference type="ChEBI" id="CHEBI:83834"/>
        <dbReference type="EC" id="5.2.1.8"/>
    </reaction>
</comment>